<evidence type="ECO:0000256" key="11">
    <source>
        <dbReference type="ARBA" id="ARBA00049244"/>
    </source>
</evidence>
<evidence type="ECO:0000313" key="17">
    <source>
        <dbReference type="Proteomes" id="UP000824089"/>
    </source>
</evidence>
<dbReference type="InterPro" id="IPR036279">
    <property type="entry name" value="5-3_exonuclease_C_sf"/>
</dbReference>
<dbReference type="Pfam" id="PF02739">
    <property type="entry name" value="5_3_exonuc_N"/>
    <property type="match status" value="1"/>
</dbReference>
<dbReference type="FunFam" id="1.10.150.20:FF:000003">
    <property type="entry name" value="DNA polymerase I"/>
    <property type="match status" value="1"/>
</dbReference>
<feature type="domain" description="DNA-directed DNA polymerase family A palm" evidence="15">
    <location>
        <begin position="628"/>
        <end position="835"/>
    </location>
</feature>
<dbReference type="Gene3D" id="3.30.420.10">
    <property type="entry name" value="Ribonuclease H-like superfamily/Ribonuclease H"/>
    <property type="match status" value="1"/>
</dbReference>
<dbReference type="InterPro" id="IPR002421">
    <property type="entry name" value="5-3_exonuclease"/>
</dbReference>
<dbReference type="Pfam" id="PF00476">
    <property type="entry name" value="DNA_pol_A"/>
    <property type="match status" value="1"/>
</dbReference>
<dbReference type="CDD" id="cd06140">
    <property type="entry name" value="DNA_polA_I_Bacillus_like_exo"/>
    <property type="match status" value="1"/>
</dbReference>
<evidence type="ECO:0000256" key="10">
    <source>
        <dbReference type="ARBA" id="ARBA00023204"/>
    </source>
</evidence>
<keyword evidence="13" id="KW-0269">Exonuclease</keyword>
<dbReference type="FunFam" id="1.20.1060.10:FF:000001">
    <property type="entry name" value="DNA polymerase I"/>
    <property type="match status" value="1"/>
</dbReference>
<dbReference type="Gene3D" id="3.40.50.1010">
    <property type="entry name" value="5'-nuclease"/>
    <property type="match status" value="1"/>
</dbReference>
<evidence type="ECO:0000256" key="1">
    <source>
        <dbReference type="ARBA" id="ARBA00007705"/>
    </source>
</evidence>
<comment type="subunit">
    <text evidence="13">Single-chain monomer with multiple functions.</text>
</comment>
<dbReference type="InterPro" id="IPR018320">
    <property type="entry name" value="DNA_polymerase_1"/>
</dbReference>
<dbReference type="CDD" id="cd08637">
    <property type="entry name" value="DNA_pol_A_pol_I_C"/>
    <property type="match status" value="1"/>
</dbReference>
<keyword evidence="10 13" id="KW-0234">DNA repair</keyword>
<keyword evidence="9 13" id="KW-0238">DNA-binding</keyword>
<reference evidence="16" key="1">
    <citation type="submission" date="2020-10" db="EMBL/GenBank/DDBJ databases">
        <authorList>
            <person name="Gilroy R."/>
        </authorList>
    </citation>
    <scope>NUCLEOTIDE SEQUENCE</scope>
    <source>
        <strain evidence="16">CHK195-4489</strain>
    </source>
</reference>
<evidence type="ECO:0000256" key="4">
    <source>
        <dbReference type="ARBA" id="ARBA00022679"/>
    </source>
</evidence>
<dbReference type="InterPro" id="IPR012337">
    <property type="entry name" value="RNaseH-like_sf"/>
</dbReference>
<dbReference type="Gene3D" id="1.20.1060.10">
    <property type="entry name" value="Taq DNA Polymerase, Chain T, domain 4"/>
    <property type="match status" value="1"/>
</dbReference>
<dbReference type="EC" id="2.7.7.7" evidence="2 12"/>
<comment type="similarity">
    <text evidence="1 13">Belongs to the DNA polymerase type-A family.</text>
</comment>
<organism evidence="16 17">
    <name type="scientific">Candidatus Egerieisoma faecipullorum</name>
    <dbReference type="NCBI Taxonomy" id="2840963"/>
    <lineage>
        <taxon>Bacteria</taxon>
        <taxon>Bacillati</taxon>
        <taxon>Bacillota</taxon>
        <taxon>Clostridia</taxon>
        <taxon>Eubacteriales</taxon>
        <taxon>Clostridiaceae</taxon>
        <taxon>Clostridiaceae incertae sedis</taxon>
        <taxon>Candidatus Egerieisoma</taxon>
    </lineage>
</organism>
<dbReference type="InterPro" id="IPR019760">
    <property type="entry name" value="DNA-dir_DNA_pol_A_CS"/>
</dbReference>
<dbReference type="SUPFAM" id="SSF47807">
    <property type="entry name" value="5' to 3' exonuclease, C-terminal subdomain"/>
    <property type="match status" value="1"/>
</dbReference>
<evidence type="ECO:0000313" key="16">
    <source>
        <dbReference type="EMBL" id="HIU29329.1"/>
    </source>
</evidence>
<evidence type="ECO:0000256" key="5">
    <source>
        <dbReference type="ARBA" id="ARBA00022695"/>
    </source>
</evidence>
<comment type="function">
    <text evidence="13">In addition to polymerase activity, this DNA polymerase exhibits 5'-3' exonuclease activity.</text>
</comment>
<dbReference type="InterPro" id="IPR020046">
    <property type="entry name" value="5-3_exonucl_a-hlix_arch_N"/>
</dbReference>
<evidence type="ECO:0000259" key="14">
    <source>
        <dbReference type="SMART" id="SM00475"/>
    </source>
</evidence>
<dbReference type="SUPFAM" id="SSF56672">
    <property type="entry name" value="DNA/RNA polymerases"/>
    <property type="match status" value="1"/>
</dbReference>
<dbReference type="GO" id="GO:0008409">
    <property type="term" value="F:5'-3' exonuclease activity"/>
    <property type="evidence" value="ECO:0007669"/>
    <property type="project" value="UniProtKB-UniRule"/>
</dbReference>
<name>A0A9D1I704_9CLOT</name>
<dbReference type="PROSITE" id="PS00447">
    <property type="entry name" value="DNA_POLYMERASE_A"/>
    <property type="match status" value="1"/>
</dbReference>
<dbReference type="InterPro" id="IPR001098">
    <property type="entry name" value="DNA-dir_DNA_pol_A_palm_dom"/>
</dbReference>
<dbReference type="PRINTS" id="PR00868">
    <property type="entry name" value="DNAPOLI"/>
</dbReference>
<dbReference type="CDD" id="cd09898">
    <property type="entry name" value="H3TH_53EXO"/>
    <property type="match status" value="1"/>
</dbReference>
<dbReference type="Pfam" id="PF22619">
    <property type="entry name" value="DNA_polI_exo1"/>
    <property type="match status" value="1"/>
</dbReference>
<keyword evidence="8 13" id="KW-0239">DNA-directed DNA polymerase</keyword>
<keyword evidence="4 13" id="KW-0808">Transferase</keyword>
<evidence type="ECO:0000256" key="2">
    <source>
        <dbReference type="ARBA" id="ARBA00012417"/>
    </source>
</evidence>
<dbReference type="NCBIfam" id="TIGR00593">
    <property type="entry name" value="pola"/>
    <property type="match status" value="1"/>
</dbReference>
<dbReference type="Gene3D" id="3.30.70.370">
    <property type="match status" value="1"/>
</dbReference>
<dbReference type="SUPFAM" id="SSF88723">
    <property type="entry name" value="PIN domain-like"/>
    <property type="match status" value="1"/>
</dbReference>
<dbReference type="CDD" id="cd09859">
    <property type="entry name" value="PIN_53EXO"/>
    <property type="match status" value="1"/>
</dbReference>
<evidence type="ECO:0000256" key="3">
    <source>
        <dbReference type="ARBA" id="ARBA00020311"/>
    </source>
</evidence>
<accession>A0A9D1I704</accession>
<dbReference type="InterPro" id="IPR036397">
    <property type="entry name" value="RNaseH_sf"/>
</dbReference>
<evidence type="ECO:0000256" key="9">
    <source>
        <dbReference type="ARBA" id="ARBA00023125"/>
    </source>
</evidence>
<keyword evidence="6 13" id="KW-0235">DNA replication</keyword>
<dbReference type="InterPro" id="IPR054690">
    <property type="entry name" value="DNA_polI_exonuclease"/>
</dbReference>
<dbReference type="SMART" id="SM00475">
    <property type="entry name" value="53EXOc"/>
    <property type="match status" value="1"/>
</dbReference>
<reference evidence="16" key="2">
    <citation type="journal article" date="2021" name="PeerJ">
        <title>Extensive microbial diversity within the chicken gut microbiome revealed by metagenomics and culture.</title>
        <authorList>
            <person name="Gilroy R."/>
            <person name="Ravi A."/>
            <person name="Getino M."/>
            <person name="Pursley I."/>
            <person name="Horton D.L."/>
            <person name="Alikhan N.F."/>
            <person name="Baker D."/>
            <person name="Gharbi K."/>
            <person name="Hall N."/>
            <person name="Watson M."/>
            <person name="Adriaenssens E.M."/>
            <person name="Foster-Nyarko E."/>
            <person name="Jarju S."/>
            <person name="Secka A."/>
            <person name="Antonio M."/>
            <person name="Oren A."/>
            <person name="Chaudhuri R.R."/>
            <person name="La Ragione R."/>
            <person name="Hildebrand F."/>
            <person name="Pallen M.J."/>
        </authorList>
    </citation>
    <scope>NUCLEOTIDE SEQUENCE</scope>
    <source>
        <strain evidence="16">CHK195-4489</strain>
    </source>
</reference>
<gene>
    <name evidence="13 16" type="primary">polA</name>
    <name evidence="16" type="ORF">IAD50_03410</name>
</gene>
<evidence type="ECO:0000259" key="15">
    <source>
        <dbReference type="SMART" id="SM00482"/>
    </source>
</evidence>
<dbReference type="InterPro" id="IPR029060">
    <property type="entry name" value="PIN-like_dom_sf"/>
</dbReference>
<evidence type="ECO:0000256" key="13">
    <source>
        <dbReference type="RuleBase" id="RU004460"/>
    </source>
</evidence>
<dbReference type="Pfam" id="PF01367">
    <property type="entry name" value="5_3_exonuc"/>
    <property type="match status" value="1"/>
</dbReference>
<protein>
    <recommendedName>
        <fullName evidence="3 12">DNA polymerase I</fullName>
        <ecNumber evidence="2 12">2.7.7.7</ecNumber>
    </recommendedName>
</protein>
<dbReference type="GO" id="GO:0006261">
    <property type="term" value="P:DNA-templated DNA replication"/>
    <property type="evidence" value="ECO:0007669"/>
    <property type="project" value="UniProtKB-UniRule"/>
</dbReference>
<evidence type="ECO:0000256" key="6">
    <source>
        <dbReference type="ARBA" id="ARBA00022705"/>
    </source>
</evidence>
<comment type="catalytic activity">
    <reaction evidence="11 13">
        <text>DNA(n) + a 2'-deoxyribonucleoside 5'-triphosphate = DNA(n+1) + diphosphate</text>
        <dbReference type="Rhea" id="RHEA:22508"/>
        <dbReference type="Rhea" id="RHEA-COMP:17339"/>
        <dbReference type="Rhea" id="RHEA-COMP:17340"/>
        <dbReference type="ChEBI" id="CHEBI:33019"/>
        <dbReference type="ChEBI" id="CHEBI:61560"/>
        <dbReference type="ChEBI" id="CHEBI:173112"/>
        <dbReference type="EC" id="2.7.7.7"/>
    </reaction>
</comment>
<dbReference type="GO" id="GO:0003677">
    <property type="term" value="F:DNA binding"/>
    <property type="evidence" value="ECO:0007669"/>
    <property type="project" value="UniProtKB-UniRule"/>
</dbReference>
<comment type="caution">
    <text evidence="16">The sequence shown here is derived from an EMBL/GenBank/DDBJ whole genome shotgun (WGS) entry which is preliminary data.</text>
</comment>
<dbReference type="Gene3D" id="1.10.150.20">
    <property type="entry name" value="5' to 3' exonuclease, C-terminal subdomain"/>
    <property type="match status" value="2"/>
</dbReference>
<sequence>MKQMDNILLIDGNSILNRAFYATQNSFLKNAEGFATGAIFGFLNIYLKQAEELRPEYAAVAFDVKAPTFRHERYEAYKAGRKGMPDELAAQLPIAKELIDAMGITAIELPGFEADDLLGTYARLASEQGLRCYILTGDRDALQLTGETVHVLLCSTQKGRPQTEEYDTEAVLRKYGVLPQQLIDVKALMGDASDNIPGVPGVGEKTATALIGEYGSLDEVYAHLEEIKKPSLRAKLEENRELAYMSRMLGEIETQAPAPLGLSDLRVRAVRADVLNALLDRLELKSAKKKIAAMGWLSAQPEADGTDAPSLFSLLDEPSAEPAAAGSLLSAKEFSSEVKDFLYIYPNGGDSRHLYFDLSCGDEPALYRCEGAVEPEIQELFERKNLKKVLFDAKPFLLYLLKQGIGFENLACDLTVASYLLDSTRKTEHIEDVCRFLTGKQLPVNVRILKPMREAAEKRLAENGLTELYETVELPLVRVLAELEREGFRVDAAVLKAQGEEIDARIESLSRDIFALAGHEFNINSPKQLAAVLFEELGLKSGKKTKQGYSTNQDVLEAIASEHPIIPLITEYRQNTKLKSTYIDGLTNVIEPATQRVYSCFHQTVTATGRLSSTEPNLQNIPVRTELGKLIRKAFVPTDDRHVLVDADYSQIELRVLAHMSGDSAMQEAFRSDKDIHTITAAQVNGVPPELVTSQMRSRAKAVNFGIVYGISDFGLSRDLGIPVYEAKRYIESYFRQYPGVEEFMGSLVAFAKEHGYARTLMGRRRYLPELNSAKYSVRQFGERVAMNMPIQGTAADIIKIAMIRVSEELRKGGFASRLILQVHDELLIDAEKSEQDEVMALLKRCMQDAYTLDVPLKVDVTAGRSWYECK</sequence>
<dbReference type="GO" id="GO:0006302">
    <property type="term" value="P:double-strand break repair"/>
    <property type="evidence" value="ECO:0007669"/>
    <property type="project" value="TreeGrafter"/>
</dbReference>
<dbReference type="PANTHER" id="PTHR10133:SF27">
    <property type="entry name" value="DNA POLYMERASE NU"/>
    <property type="match status" value="1"/>
</dbReference>
<dbReference type="InterPro" id="IPR020045">
    <property type="entry name" value="DNA_polI_H3TH"/>
</dbReference>
<evidence type="ECO:0000256" key="7">
    <source>
        <dbReference type="ARBA" id="ARBA00022763"/>
    </source>
</evidence>
<keyword evidence="13" id="KW-0378">Hydrolase</keyword>
<dbReference type="GO" id="GO:0003887">
    <property type="term" value="F:DNA-directed DNA polymerase activity"/>
    <property type="evidence" value="ECO:0007669"/>
    <property type="project" value="UniProtKB-UniRule"/>
</dbReference>
<dbReference type="AlphaFoldDB" id="A0A9D1I704"/>
<dbReference type="InterPro" id="IPR008918">
    <property type="entry name" value="HhH2"/>
</dbReference>
<dbReference type="SMART" id="SM00279">
    <property type="entry name" value="HhH2"/>
    <property type="match status" value="1"/>
</dbReference>
<dbReference type="FunFam" id="1.10.150.20:FF:000002">
    <property type="entry name" value="DNA polymerase I"/>
    <property type="match status" value="1"/>
</dbReference>
<dbReference type="SMART" id="SM00482">
    <property type="entry name" value="POLAc"/>
    <property type="match status" value="1"/>
</dbReference>
<dbReference type="EMBL" id="DVMM01000067">
    <property type="protein sequence ID" value="HIU29329.1"/>
    <property type="molecule type" value="Genomic_DNA"/>
</dbReference>
<dbReference type="SUPFAM" id="SSF53098">
    <property type="entry name" value="Ribonuclease H-like"/>
    <property type="match status" value="1"/>
</dbReference>
<keyword evidence="5 13" id="KW-0548">Nucleotidyltransferase</keyword>
<evidence type="ECO:0000256" key="8">
    <source>
        <dbReference type="ARBA" id="ARBA00022932"/>
    </source>
</evidence>
<dbReference type="InterPro" id="IPR002298">
    <property type="entry name" value="DNA_polymerase_A"/>
</dbReference>
<dbReference type="PANTHER" id="PTHR10133">
    <property type="entry name" value="DNA POLYMERASE I"/>
    <property type="match status" value="1"/>
</dbReference>
<dbReference type="InterPro" id="IPR043502">
    <property type="entry name" value="DNA/RNA_pol_sf"/>
</dbReference>
<proteinExistence type="inferred from homology"/>
<evidence type="ECO:0000256" key="12">
    <source>
        <dbReference type="NCBIfam" id="TIGR00593"/>
    </source>
</evidence>
<dbReference type="Proteomes" id="UP000824089">
    <property type="component" value="Unassembled WGS sequence"/>
</dbReference>
<keyword evidence="7 13" id="KW-0227">DNA damage</keyword>
<keyword evidence="13" id="KW-0540">Nuclease</keyword>
<feature type="domain" description="5'-3' exonuclease" evidence="14">
    <location>
        <begin position="5"/>
        <end position="268"/>
    </location>
</feature>